<dbReference type="EMBL" id="LAZR01014663">
    <property type="protein sequence ID" value="KKM16488.1"/>
    <property type="molecule type" value="Genomic_DNA"/>
</dbReference>
<evidence type="ECO:0000313" key="1">
    <source>
        <dbReference type="EMBL" id="KKM16488.1"/>
    </source>
</evidence>
<reference evidence="1" key="1">
    <citation type="journal article" date="2015" name="Nature">
        <title>Complex archaea that bridge the gap between prokaryotes and eukaryotes.</title>
        <authorList>
            <person name="Spang A."/>
            <person name="Saw J.H."/>
            <person name="Jorgensen S.L."/>
            <person name="Zaremba-Niedzwiedzka K."/>
            <person name="Martijn J."/>
            <person name="Lind A.E."/>
            <person name="van Eijk R."/>
            <person name="Schleper C."/>
            <person name="Guy L."/>
            <person name="Ettema T.J."/>
        </authorList>
    </citation>
    <scope>NUCLEOTIDE SEQUENCE</scope>
</reference>
<comment type="caution">
    <text evidence="1">The sequence shown here is derived from an EMBL/GenBank/DDBJ whole genome shotgun (WGS) entry which is preliminary data.</text>
</comment>
<name>A0A0F9K2W7_9ZZZZ</name>
<protein>
    <submittedName>
        <fullName evidence="1">Uncharacterized protein</fullName>
    </submittedName>
</protein>
<organism evidence="1">
    <name type="scientific">marine sediment metagenome</name>
    <dbReference type="NCBI Taxonomy" id="412755"/>
    <lineage>
        <taxon>unclassified sequences</taxon>
        <taxon>metagenomes</taxon>
        <taxon>ecological metagenomes</taxon>
    </lineage>
</organism>
<proteinExistence type="predicted"/>
<sequence>MTDEELTFESWSSMWDRLFVVCEMRGDFRALLAHTYNYDPRWNRGL</sequence>
<gene>
    <name evidence="1" type="ORF">LCGC14_1685400</name>
</gene>
<accession>A0A0F9K2W7</accession>
<dbReference type="AlphaFoldDB" id="A0A0F9K2W7"/>